<dbReference type="AlphaFoldDB" id="A0A1I3KWV1"/>
<dbReference type="RefSeq" id="WP_092051819.1">
    <property type="nucleotide sequence ID" value="NZ_FOQD01000012.1"/>
</dbReference>
<keyword evidence="3" id="KW-1185">Reference proteome</keyword>
<keyword evidence="1" id="KW-0472">Membrane</keyword>
<gene>
    <name evidence="2" type="ORF">SAMN05421753_11269</name>
</gene>
<keyword evidence="1" id="KW-1133">Transmembrane helix</keyword>
<name>A0A1I3KWV1_9PLAN</name>
<evidence type="ECO:0000256" key="1">
    <source>
        <dbReference type="SAM" id="Phobius"/>
    </source>
</evidence>
<keyword evidence="1" id="KW-0812">Transmembrane</keyword>
<evidence type="ECO:0000313" key="2">
    <source>
        <dbReference type="EMBL" id="SFI77001.1"/>
    </source>
</evidence>
<reference evidence="3" key="1">
    <citation type="submission" date="2016-10" db="EMBL/GenBank/DDBJ databases">
        <authorList>
            <person name="Varghese N."/>
            <person name="Submissions S."/>
        </authorList>
    </citation>
    <scope>NUCLEOTIDE SEQUENCE [LARGE SCALE GENOMIC DNA]</scope>
    <source>
        <strain evidence="3">DSM 26348</strain>
    </source>
</reference>
<sequence>MTVNENAEPKTKSRLLGSMLRIFSALASIALLLCGLAWLYAAYPTFGSPPLFCEVVSAAEFTEQSSWSPNRIFGDHSGNTVRFDNSRNVILAICNKPQNVGLLFRSPPERKGDEMPPMVIAWLSGETVNSETELQLERGHLSVAAPDGEHLVLPLVGQARDVFTTASHRAEAGVCVFAMLTPLLSADSQNQLQAFIDRNGVCGN</sequence>
<feature type="transmembrane region" description="Helical" evidence="1">
    <location>
        <begin position="20"/>
        <end position="43"/>
    </location>
</feature>
<dbReference type="EMBL" id="FOQD01000012">
    <property type="protein sequence ID" value="SFI77001.1"/>
    <property type="molecule type" value="Genomic_DNA"/>
</dbReference>
<protein>
    <submittedName>
        <fullName evidence="2">Uncharacterized protein</fullName>
    </submittedName>
</protein>
<dbReference type="Proteomes" id="UP000199518">
    <property type="component" value="Unassembled WGS sequence"/>
</dbReference>
<proteinExistence type="predicted"/>
<dbReference type="STRING" id="1576369.SAMN05421753_11269"/>
<evidence type="ECO:0000313" key="3">
    <source>
        <dbReference type="Proteomes" id="UP000199518"/>
    </source>
</evidence>
<accession>A0A1I3KWV1</accession>
<organism evidence="2 3">
    <name type="scientific">Planctomicrobium piriforme</name>
    <dbReference type="NCBI Taxonomy" id="1576369"/>
    <lineage>
        <taxon>Bacteria</taxon>
        <taxon>Pseudomonadati</taxon>
        <taxon>Planctomycetota</taxon>
        <taxon>Planctomycetia</taxon>
        <taxon>Planctomycetales</taxon>
        <taxon>Planctomycetaceae</taxon>
        <taxon>Planctomicrobium</taxon>
    </lineage>
</organism>